<feature type="transmembrane region" description="Helical" evidence="1">
    <location>
        <begin position="357"/>
        <end position="381"/>
    </location>
</feature>
<feature type="transmembrane region" description="Helical" evidence="1">
    <location>
        <begin position="387"/>
        <end position="413"/>
    </location>
</feature>
<evidence type="ECO:0000313" key="2">
    <source>
        <dbReference type="EMBL" id="KTF29326.1"/>
    </source>
</evidence>
<feature type="transmembrane region" description="Helical" evidence="1">
    <location>
        <begin position="123"/>
        <end position="142"/>
    </location>
</feature>
<keyword evidence="1" id="KW-1133">Transmembrane helix</keyword>
<accession>A0AA40PSE3</accession>
<protein>
    <submittedName>
        <fullName evidence="2">Membrane protein</fullName>
    </submittedName>
</protein>
<feature type="transmembrane region" description="Helical" evidence="1">
    <location>
        <begin position="84"/>
        <end position="102"/>
    </location>
</feature>
<proteinExistence type="predicted"/>
<dbReference type="EMBL" id="LFRH01000001">
    <property type="protein sequence ID" value="KTF29326.1"/>
    <property type="molecule type" value="Genomic_DNA"/>
</dbReference>
<comment type="caution">
    <text evidence="2">The sequence shown here is derived from an EMBL/GenBank/DDBJ whole genome shotgun (WGS) entry which is preliminary data.</text>
</comment>
<dbReference type="AlphaFoldDB" id="A0AA40PSE3"/>
<dbReference type="Proteomes" id="UP000054301">
    <property type="component" value="Unassembled WGS sequence"/>
</dbReference>
<gene>
    <name evidence="2" type="ORF">cpL1_0537</name>
</gene>
<feature type="transmembrane region" description="Helical" evidence="1">
    <location>
        <begin position="209"/>
        <end position="235"/>
    </location>
</feature>
<evidence type="ECO:0000313" key="3">
    <source>
        <dbReference type="Proteomes" id="UP000054301"/>
    </source>
</evidence>
<name>A0AA40PSE3_9CHLA</name>
<keyword evidence="1" id="KW-0812">Transmembrane</keyword>
<dbReference type="RefSeq" id="WP_235628576.1">
    <property type="nucleotide sequence ID" value="NZ_LFRH01000001.1"/>
</dbReference>
<keyword evidence="1" id="KW-0472">Membrane</keyword>
<organism evidence="2 3">
    <name type="scientific">Chlamydia pecorum</name>
    <dbReference type="NCBI Taxonomy" id="85991"/>
    <lineage>
        <taxon>Bacteria</taxon>
        <taxon>Pseudomonadati</taxon>
        <taxon>Chlamydiota</taxon>
        <taxon>Chlamydiia</taxon>
        <taxon>Chlamydiales</taxon>
        <taxon>Chlamydiaceae</taxon>
        <taxon>Chlamydia/Chlamydophila group</taxon>
        <taxon>Chlamydia</taxon>
    </lineage>
</organism>
<feature type="transmembrane region" description="Helical" evidence="1">
    <location>
        <begin position="162"/>
        <end position="180"/>
    </location>
</feature>
<feature type="transmembrane region" description="Helical" evidence="1">
    <location>
        <begin position="241"/>
        <end position="263"/>
    </location>
</feature>
<feature type="transmembrane region" description="Helical" evidence="1">
    <location>
        <begin position="485"/>
        <end position="505"/>
    </location>
</feature>
<feature type="transmembrane region" description="Helical" evidence="1">
    <location>
        <begin position="511"/>
        <end position="531"/>
    </location>
</feature>
<evidence type="ECO:0000256" key="1">
    <source>
        <dbReference type="SAM" id="Phobius"/>
    </source>
</evidence>
<reference evidence="2 3" key="1">
    <citation type="submission" date="2015-06" db="EMBL/GenBank/DDBJ databases">
        <title>More than comparative genomics: Whole genome sequencing reveals elusive C. pecorum plasmid and re-evaluates genetic differences and phylogenetic relationships between C. pecorum from pig, cattle, sheep and koala hosts.</title>
        <authorList>
            <person name="Jelocnik M."/>
            <person name="Bachmann N.L."/>
            <person name="Kaltenboeck B."/>
            <person name="Waugh C."/>
            <person name="Woolford L."/>
            <person name="Speight N."/>
            <person name="Gillett A."/>
            <person name="Higgins D."/>
            <person name="Flanagan C."/>
            <person name="Myers G."/>
            <person name="Timms P."/>
            <person name="Polkinghorne A."/>
        </authorList>
    </citation>
    <scope>NUCLEOTIDE SEQUENCE [LARGE SCALE GENOMIC DNA]</scope>
    <source>
        <strain evidence="2 3">L1</strain>
    </source>
</reference>
<sequence length="596" mass="64258">MSSIQGVQNYGDSGSFPVRLDPHVAPTPHLPRGSFVSPSNTSEAEEKRLFSHSVGILAGLTVLTVAISVVVIALTILAPGVPQSILLGIAFSGVSLGGFTVMKNLVYTIRDLIAPKMKEKTRLKSALAVGAGFSGFGIAMKLGSNFIPGGYGNILGNLGTSAYSKGMQSTLVGLSHFLYMKFARSEKVARGEALTPEEVMREARKLHNISLSLAVLGVGFIVLGVLLAIIGTVMLSGIPAMIALVFAPPLISVGISTVLRTLLKSSLSKWQNFLQAKAQGDLLIDSSLKDIRSQRFSSPENEQGIQDREDSIKVVSEEEDYEDYGIPRTYENISESIERVSDVEVDQRLSLTSRQKVIFALTTILLLASCAALLASGFGGLVGVQAFLVASIGSTVASTSLPLVSSGISYVAFQLKARLKISRLRWKEMREKGHVRKSLEEAGMTYTNKEFDKAWEVVYKRSVLETDQAIREEVRAFEKGKEVNSAIFGGILIGVGVGIMLLTLIPVFTPAMSGFLSIGGAALSIGGAILLQKLVSWLYDELVKLHDRWGSRQKRLYSKKSKPLQVIDHDILVDGIAADNASLFDGEDLDFDVLDS</sequence>
<feature type="transmembrane region" description="Helical" evidence="1">
    <location>
        <begin position="54"/>
        <end position="78"/>
    </location>
</feature>